<protein>
    <submittedName>
        <fullName evidence="5">Metal-binding protein ZinT</fullName>
    </submittedName>
</protein>
<reference evidence="5 6" key="1">
    <citation type="submission" date="2018-10" db="EMBL/GenBank/DDBJ databases">
        <title>Bacillus Keqinensis sp. nov., a moderately halophilic bacterium isolated from a saline-alkaline lake.</title>
        <authorList>
            <person name="Wang H."/>
        </authorList>
    </citation>
    <scope>NUCLEOTIDE SEQUENCE [LARGE SCALE GENOMIC DNA]</scope>
    <source>
        <strain evidence="5 6">KQ-3</strain>
    </source>
</reference>
<feature type="compositionally biased region" description="Basic and acidic residues" evidence="3">
    <location>
        <begin position="62"/>
        <end position="80"/>
    </location>
</feature>
<dbReference type="GO" id="GO:0008270">
    <property type="term" value="F:zinc ion binding"/>
    <property type="evidence" value="ECO:0007669"/>
    <property type="project" value="InterPro"/>
</dbReference>
<comment type="caution">
    <text evidence="5">The sequence shown here is derived from an EMBL/GenBank/DDBJ whole genome shotgun (WGS) entry which is preliminary data.</text>
</comment>
<name>A0A3M7TMS8_9BACI</name>
<dbReference type="SUPFAM" id="SSF50814">
    <property type="entry name" value="Lipocalins"/>
    <property type="match status" value="1"/>
</dbReference>
<keyword evidence="6" id="KW-1185">Reference proteome</keyword>
<feature type="compositionally biased region" description="Polar residues" evidence="3">
    <location>
        <begin position="23"/>
        <end position="41"/>
    </location>
</feature>
<feature type="compositionally biased region" description="Acidic residues" evidence="3">
    <location>
        <begin position="44"/>
        <end position="61"/>
    </location>
</feature>
<organism evidence="5 6">
    <name type="scientific">Alteribacter keqinensis</name>
    <dbReference type="NCBI Taxonomy" id="2483800"/>
    <lineage>
        <taxon>Bacteria</taxon>
        <taxon>Bacillati</taxon>
        <taxon>Bacillota</taxon>
        <taxon>Bacilli</taxon>
        <taxon>Bacillales</taxon>
        <taxon>Bacillaceae</taxon>
        <taxon>Alteribacter</taxon>
    </lineage>
</organism>
<gene>
    <name evidence="5" type="ORF">EBO34_19210</name>
</gene>
<dbReference type="RefSeq" id="WP_122901670.1">
    <property type="nucleotide sequence ID" value="NZ_RHIB01000004.1"/>
</dbReference>
<dbReference type="EMBL" id="RHIB01000004">
    <property type="protein sequence ID" value="RNA66253.1"/>
    <property type="molecule type" value="Genomic_DNA"/>
</dbReference>
<evidence type="ECO:0000313" key="5">
    <source>
        <dbReference type="EMBL" id="RNA66253.1"/>
    </source>
</evidence>
<dbReference type="OrthoDB" id="9810636at2"/>
<evidence type="ECO:0000256" key="3">
    <source>
        <dbReference type="SAM" id="MobiDB-lite"/>
    </source>
</evidence>
<evidence type="ECO:0000259" key="4">
    <source>
        <dbReference type="Pfam" id="PF09223"/>
    </source>
</evidence>
<keyword evidence="1" id="KW-0732">Signal</keyword>
<evidence type="ECO:0000256" key="1">
    <source>
        <dbReference type="ARBA" id="ARBA00022729"/>
    </source>
</evidence>
<dbReference type="InterPro" id="IPR012674">
    <property type="entry name" value="Calycin"/>
</dbReference>
<evidence type="ECO:0000256" key="2">
    <source>
        <dbReference type="ARBA" id="ARBA00022833"/>
    </source>
</evidence>
<dbReference type="Pfam" id="PF09223">
    <property type="entry name" value="ZinT"/>
    <property type="match status" value="1"/>
</dbReference>
<keyword evidence="2" id="KW-0862">Zinc</keyword>
<accession>A0A3M7TMS8</accession>
<feature type="domain" description="ZinT" evidence="4">
    <location>
        <begin position="81"/>
        <end position="259"/>
    </location>
</feature>
<dbReference type="AlphaFoldDB" id="A0A3M7TMS8"/>
<dbReference type="Proteomes" id="UP000278746">
    <property type="component" value="Unassembled WGS sequence"/>
</dbReference>
<sequence length="259" mass="30163">MKRTHLYASTFAAALLLAACQSENTEESNANQGDEAQENTGNESAEDNDAEENEEHQEDNDHDPSSDDHDHEHEHSHDEESQAIYDGYFEDEQIEDRDLSDWEGEWQSVYPYFINGELDEVMEQKASESDSMTAEEYTEYYETGYETDVDNITIEDGTFTFSSDEGEWSGEYVYDGYEVLTYEAGNRGVRFIFKQEEGDEEMPAYIQFSDHNIFPTKSDHFHLYWGDDRERLLDEVTNWPTYYPAHMDGNDIKQEMMAH</sequence>
<proteinExistence type="predicted"/>
<dbReference type="Gene3D" id="2.40.128.20">
    <property type="match status" value="1"/>
</dbReference>
<evidence type="ECO:0000313" key="6">
    <source>
        <dbReference type="Proteomes" id="UP000278746"/>
    </source>
</evidence>
<dbReference type="PROSITE" id="PS51257">
    <property type="entry name" value="PROKAR_LIPOPROTEIN"/>
    <property type="match status" value="1"/>
</dbReference>
<dbReference type="InterPro" id="IPR015304">
    <property type="entry name" value="ZinT_dom"/>
</dbReference>
<feature type="region of interest" description="Disordered" evidence="3">
    <location>
        <begin position="23"/>
        <end position="82"/>
    </location>
</feature>